<evidence type="ECO:0000313" key="2">
    <source>
        <dbReference type="EMBL" id="CAA9352841.1"/>
    </source>
</evidence>
<dbReference type="GO" id="GO:0008889">
    <property type="term" value="F:glycerophosphodiester phosphodiesterase activity"/>
    <property type="evidence" value="ECO:0007669"/>
    <property type="project" value="UniProtKB-EC"/>
</dbReference>
<dbReference type="Gene3D" id="3.20.20.190">
    <property type="entry name" value="Phosphatidylinositol (PI) phosphodiesterase"/>
    <property type="match status" value="1"/>
</dbReference>
<dbReference type="InterPro" id="IPR030395">
    <property type="entry name" value="GP_PDE_dom"/>
</dbReference>
<keyword evidence="2" id="KW-0378">Hydrolase</keyword>
<dbReference type="AlphaFoldDB" id="A0A6J4M8L8"/>
<name>A0A6J4M8L8_9BACT</name>
<dbReference type="SUPFAM" id="SSF51695">
    <property type="entry name" value="PLC-like phosphodiesterases"/>
    <property type="match status" value="1"/>
</dbReference>
<dbReference type="GO" id="GO:0006629">
    <property type="term" value="P:lipid metabolic process"/>
    <property type="evidence" value="ECO:0007669"/>
    <property type="project" value="InterPro"/>
</dbReference>
<dbReference type="EMBL" id="CADCTW010000177">
    <property type="protein sequence ID" value="CAA9352841.1"/>
    <property type="molecule type" value="Genomic_DNA"/>
</dbReference>
<dbReference type="PANTHER" id="PTHR46211">
    <property type="entry name" value="GLYCEROPHOSPHORYL DIESTER PHOSPHODIESTERASE"/>
    <property type="match status" value="1"/>
</dbReference>
<gene>
    <name evidence="2" type="ORF">AVDCRST_MAG68-3784</name>
</gene>
<organism evidence="2">
    <name type="scientific">uncultured Gemmatimonadota bacterium</name>
    <dbReference type="NCBI Taxonomy" id="203437"/>
    <lineage>
        <taxon>Bacteria</taxon>
        <taxon>Pseudomonadati</taxon>
        <taxon>Gemmatimonadota</taxon>
        <taxon>environmental samples</taxon>
    </lineage>
</organism>
<feature type="domain" description="GP-PDE" evidence="1">
    <location>
        <begin position="7"/>
        <end position="230"/>
    </location>
</feature>
<dbReference type="EC" id="3.1.4.46" evidence="2"/>
<dbReference type="PANTHER" id="PTHR46211:SF14">
    <property type="entry name" value="GLYCEROPHOSPHODIESTER PHOSPHODIESTERASE"/>
    <property type="match status" value="1"/>
</dbReference>
<proteinExistence type="predicted"/>
<protein>
    <submittedName>
        <fullName evidence="2">Glycerophosphoryl diester phosphodiesterase</fullName>
        <ecNumber evidence="2">3.1.4.46</ecNumber>
    </submittedName>
</protein>
<dbReference type="InterPro" id="IPR017946">
    <property type="entry name" value="PLC-like_Pdiesterase_TIM-brl"/>
</dbReference>
<accession>A0A6J4M8L8</accession>
<evidence type="ECO:0000259" key="1">
    <source>
        <dbReference type="PROSITE" id="PS51704"/>
    </source>
</evidence>
<reference evidence="2" key="1">
    <citation type="submission" date="2020-02" db="EMBL/GenBank/DDBJ databases">
        <authorList>
            <person name="Meier V. D."/>
        </authorList>
    </citation>
    <scope>NUCLEOTIDE SEQUENCE</scope>
    <source>
        <strain evidence="2">AVDCRST_MAG68</strain>
    </source>
</reference>
<dbReference type="Pfam" id="PF03009">
    <property type="entry name" value="GDPD"/>
    <property type="match status" value="1"/>
</dbReference>
<dbReference type="PROSITE" id="PS51704">
    <property type="entry name" value="GP_PDE"/>
    <property type="match status" value="1"/>
</dbReference>
<sequence length="237" mass="24704">MIFPERPLVLGHRGSPARAPENTLRGFRLAAEEGADGVELDVQPAADGTPVVIHDATLDRTTGARGAVAALGWGEIGAARAGGEPVPRLEEAARWAAESGAWLNVEIKSPGAEAASIAAIEAAGVLERTFFSSFLPDVVERVGELAPHATRFLLTERWDDDARAAARRLGVHGVCLHHAAATPAALGELRGAGLDVVVWTVDDPARLGELLRTGVRAVITNHPARGVAALREVLGGA</sequence>